<dbReference type="FunFam" id="1.10.238.10:FF:000015">
    <property type="entry name" value="Calcium-dependent protein kinase 1"/>
    <property type="match status" value="1"/>
</dbReference>
<feature type="domain" description="EF-hand" evidence="16">
    <location>
        <begin position="526"/>
        <end position="561"/>
    </location>
</feature>
<dbReference type="InterPro" id="IPR000719">
    <property type="entry name" value="Prot_kinase_dom"/>
</dbReference>
<comment type="catalytic activity">
    <reaction evidence="12">
        <text>L-seryl-[protein] + ATP = O-phospho-L-seryl-[protein] + ADP + H(+)</text>
        <dbReference type="Rhea" id="RHEA:17989"/>
        <dbReference type="Rhea" id="RHEA-COMP:9863"/>
        <dbReference type="Rhea" id="RHEA-COMP:11604"/>
        <dbReference type="ChEBI" id="CHEBI:15378"/>
        <dbReference type="ChEBI" id="CHEBI:29999"/>
        <dbReference type="ChEBI" id="CHEBI:30616"/>
        <dbReference type="ChEBI" id="CHEBI:83421"/>
        <dbReference type="ChEBI" id="CHEBI:456216"/>
        <dbReference type="EC" id="2.7.11.1"/>
    </reaction>
</comment>
<feature type="compositionally biased region" description="Pro residues" evidence="14">
    <location>
        <begin position="70"/>
        <end position="80"/>
    </location>
</feature>
<keyword evidence="6 13" id="KW-0547">Nucleotide-binding</keyword>
<dbReference type="SUPFAM" id="SSF56112">
    <property type="entry name" value="Protein kinase-like (PK-like)"/>
    <property type="match status" value="1"/>
</dbReference>
<dbReference type="EMBL" id="GL377575">
    <property type="protein sequence ID" value="EFJ30718.1"/>
    <property type="molecule type" value="Genomic_DNA"/>
</dbReference>
<dbReference type="GO" id="GO:0005509">
    <property type="term" value="F:calcium ion binding"/>
    <property type="evidence" value="ECO:0007669"/>
    <property type="project" value="InterPro"/>
</dbReference>
<dbReference type="FunFam" id="1.10.510.10:FF:000056">
    <property type="entry name" value="calcium-dependent protein kinase 1"/>
    <property type="match status" value="1"/>
</dbReference>
<evidence type="ECO:0000256" key="5">
    <source>
        <dbReference type="ARBA" id="ARBA00022737"/>
    </source>
</evidence>
<evidence type="ECO:0000256" key="11">
    <source>
        <dbReference type="ARBA" id="ARBA00047899"/>
    </source>
</evidence>
<keyword evidence="2" id="KW-0723">Serine/threonine-protein kinase</keyword>
<dbReference type="InterPro" id="IPR008271">
    <property type="entry name" value="Ser/Thr_kinase_AS"/>
</dbReference>
<keyword evidence="7 17" id="KW-0418">Kinase</keyword>
<reference evidence="17 18" key="1">
    <citation type="journal article" date="2011" name="Science">
        <title>The Selaginella genome identifies genetic changes associated with the evolution of vascular plants.</title>
        <authorList>
            <person name="Banks J.A."/>
            <person name="Nishiyama T."/>
            <person name="Hasebe M."/>
            <person name="Bowman J.L."/>
            <person name="Gribskov M."/>
            <person name="dePamphilis C."/>
            <person name="Albert V.A."/>
            <person name="Aono N."/>
            <person name="Aoyama T."/>
            <person name="Ambrose B.A."/>
            <person name="Ashton N.W."/>
            <person name="Axtell M.J."/>
            <person name="Barker E."/>
            <person name="Barker M.S."/>
            <person name="Bennetzen J.L."/>
            <person name="Bonawitz N.D."/>
            <person name="Chapple C."/>
            <person name="Cheng C."/>
            <person name="Correa L.G."/>
            <person name="Dacre M."/>
            <person name="DeBarry J."/>
            <person name="Dreyer I."/>
            <person name="Elias M."/>
            <person name="Engstrom E.M."/>
            <person name="Estelle M."/>
            <person name="Feng L."/>
            <person name="Finet C."/>
            <person name="Floyd S.K."/>
            <person name="Frommer W.B."/>
            <person name="Fujita T."/>
            <person name="Gramzow L."/>
            <person name="Gutensohn M."/>
            <person name="Harholt J."/>
            <person name="Hattori M."/>
            <person name="Heyl A."/>
            <person name="Hirai T."/>
            <person name="Hiwatashi Y."/>
            <person name="Ishikawa M."/>
            <person name="Iwata M."/>
            <person name="Karol K.G."/>
            <person name="Koehler B."/>
            <person name="Kolukisaoglu U."/>
            <person name="Kubo M."/>
            <person name="Kurata T."/>
            <person name="Lalonde S."/>
            <person name="Li K."/>
            <person name="Li Y."/>
            <person name="Litt A."/>
            <person name="Lyons E."/>
            <person name="Manning G."/>
            <person name="Maruyama T."/>
            <person name="Michael T.P."/>
            <person name="Mikami K."/>
            <person name="Miyazaki S."/>
            <person name="Morinaga S."/>
            <person name="Murata T."/>
            <person name="Mueller-Roeber B."/>
            <person name="Nelson D.R."/>
            <person name="Obara M."/>
            <person name="Oguri Y."/>
            <person name="Olmstead R.G."/>
            <person name="Onodera N."/>
            <person name="Petersen B.L."/>
            <person name="Pils B."/>
            <person name="Prigge M."/>
            <person name="Rensing S.A."/>
            <person name="Riano-Pachon D.M."/>
            <person name="Roberts A.W."/>
            <person name="Sato Y."/>
            <person name="Scheller H.V."/>
            <person name="Schulz B."/>
            <person name="Schulz C."/>
            <person name="Shakirov E.V."/>
            <person name="Shibagaki N."/>
            <person name="Shinohara N."/>
            <person name="Shippen D.E."/>
            <person name="Soerensen I."/>
            <person name="Sotooka R."/>
            <person name="Sugimoto N."/>
            <person name="Sugita M."/>
            <person name="Sumikawa N."/>
            <person name="Tanurdzic M."/>
            <person name="Theissen G."/>
            <person name="Ulvskov P."/>
            <person name="Wakazuki S."/>
            <person name="Weng J.K."/>
            <person name="Willats W.W."/>
            <person name="Wipf D."/>
            <person name="Wolf P.G."/>
            <person name="Yang L."/>
            <person name="Zimmer A.D."/>
            <person name="Zhu Q."/>
            <person name="Mitros T."/>
            <person name="Hellsten U."/>
            <person name="Loque D."/>
            <person name="Otillar R."/>
            <person name="Salamov A."/>
            <person name="Schmutz J."/>
            <person name="Shapiro H."/>
            <person name="Lindquist E."/>
            <person name="Lucas S."/>
            <person name="Rokhsar D."/>
            <person name="Grigoriev I.V."/>
        </authorList>
    </citation>
    <scope>NUCLEOTIDE SEQUENCE [LARGE SCALE GENOMIC DNA]</scope>
</reference>
<keyword evidence="9 13" id="KW-0067">ATP-binding</keyword>
<evidence type="ECO:0000256" key="13">
    <source>
        <dbReference type="PROSITE-ProRule" id="PRU10141"/>
    </source>
</evidence>
<dbReference type="PROSITE" id="PS00107">
    <property type="entry name" value="PROTEIN_KINASE_ATP"/>
    <property type="match status" value="1"/>
</dbReference>
<keyword evidence="8" id="KW-0106">Calcium</keyword>
<dbReference type="Gene3D" id="3.30.200.20">
    <property type="entry name" value="Phosphorylase Kinase, domain 1"/>
    <property type="match status" value="1"/>
</dbReference>
<dbReference type="Pfam" id="PF00069">
    <property type="entry name" value="Pkinase"/>
    <property type="match status" value="1"/>
</dbReference>
<organism evidence="18">
    <name type="scientific">Selaginella moellendorffii</name>
    <name type="common">Spikemoss</name>
    <dbReference type="NCBI Taxonomy" id="88036"/>
    <lineage>
        <taxon>Eukaryota</taxon>
        <taxon>Viridiplantae</taxon>
        <taxon>Streptophyta</taxon>
        <taxon>Embryophyta</taxon>
        <taxon>Tracheophyta</taxon>
        <taxon>Lycopodiopsida</taxon>
        <taxon>Selaginellales</taxon>
        <taxon>Selaginellaceae</taxon>
        <taxon>Selaginella</taxon>
    </lineage>
</organism>
<dbReference type="eggNOG" id="KOG0032">
    <property type="taxonomic scope" value="Eukaryota"/>
</dbReference>
<keyword evidence="4" id="KW-0479">Metal-binding</keyword>
<comment type="similarity">
    <text evidence="10">Belongs to the protein kinase superfamily. Ser/Thr protein kinase family. CDPK subfamily.</text>
</comment>
<dbReference type="CDD" id="cd05117">
    <property type="entry name" value="STKc_CAMK"/>
    <property type="match status" value="1"/>
</dbReference>
<dbReference type="KEGG" id="smo:SELMODRAFT_449592"/>
<feature type="compositionally biased region" description="Low complexity" evidence="14">
    <location>
        <begin position="40"/>
        <end position="69"/>
    </location>
</feature>
<dbReference type="InterPro" id="IPR050205">
    <property type="entry name" value="CDPK_Ser/Thr_kinases"/>
</dbReference>
<dbReference type="Gene3D" id="1.10.238.10">
    <property type="entry name" value="EF-hand"/>
    <property type="match status" value="1"/>
</dbReference>
<dbReference type="OMA" id="AGQHANI"/>
<dbReference type="PANTHER" id="PTHR24349">
    <property type="entry name" value="SERINE/THREONINE-PROTEIN KINASE"/>
    <property type="match status" value="1"/>
</dbReference>
<evidence type="ECO:0000256" key="2">
    <source>
        <dbReference type="ARBA" id="ARBA00022527"/>
    </source>
</evidence>
<dbReference type="PROSITE" id="PS00018">
    <property type="entry name" value="EF_HAND_1"/>
    <property type="match status" value="3"/>
</dbReference>
<dbReference type="GO" id="GO:0005634">
    <property type="term" value="C:nucleus"/>
    <property type="evidence" value="ECO:0000318"/>
    <property type="project" value="GO_Central"/>
</dbReference>
<dbReference type="InterPro" id="IPR011992">
    <property type="entry name" value="EF-hand-dom_pair"/>
</dbReference>
<evidence type="ECO:0000256" key="7">
    <source>
        <dbReference type="ARBA" id="ARBA00022777"/>
    </source>
</evidence>
<gene>
    <name evidence="17" type="ORF">SELMODRAFT_449592</name>
</gene>
<dbReference type="GO" id="GO:0005524">
    <property type="term" value="F:ATP binding"/>
    <property type="evidence" value="ECO:0007669"/>
    <property type="project" value="UniProtKB-UniRule"/>
</dbReference>
<dbReference type="PROSITE" id="PS00108">
    <property type="entry name" value="PROTEIN_KINASE_ST"/>
    <property type="match status" value="1"/>
</dbReference>
<protein>
    <recommendedName>
        <fullName evidence="1">non-specific serine/threonine protein kinase</fullName>
        <ecNumber evidence="1">2.7.11.1</ecNumber>
    </recommendedName>
</protein>
<evidence type="ECO:0000313" key="17">
    <source>
        <dbReference type="EMBL" id="EFJ30718.1"/>
    </source>
</evidence>
<dbReference type="SUPFAM" id="SSF47473">
    <property type="entry name" value="EF-hand"/>
    <property type="match status" value="1"/>
</dbReference>
<feature type="region of interest" description="Disordered" evidence="14">
    <location>
        <begin position="18"/>
        <end position="85"/>
    </location>
</feature>
<dbReference type="SMART" id="SM00220">
    <property type="entry name" value="S_TKc"/>
    <property type="match status" value="1"/>
</dbReference>
<evidence type="ECO:0000256" key="1">
    <source>
        <dbReference type="ARBA" id="ARBA00012513"/>
    </source>
</evidence>
<evidence type="ECO:0000256" key="10">
    <source>
        <dbReference type="ARBA" id="ARBA00024334"/>
    </source>
</evidence>
<feature type="domain" description="EF-hand" evidence="16">
    <location>
        <begin position="455"/>
        <end position="490"/>
    </location>
</feature>
<feature type="domain" description="EF-hand" evidence="16">
    <location>
        <begin position="491"/>
        <end position="525"/>
    </location>
</feature>
<name>D8RB08_SELML</name>
<evidence type="ECO:0000259" key="16">
    <source>
        <dbReference type="PROSITE" id="PS50222"/>
    </source>
</evidence>
<evidence type="ECO:0000313" key="18">
    <source>
        <dbReference type="Proteomes" id="UP000001514"/>
    </source>
</evidence>
<evidence type="ECO:0000259" key="15">
    <source>
        <dbReference type="PROSITE" id="PS50011"/>
    </source>
</evidence>
<keyword evidence="3" id="KW-0808">Transferase</keyword>
<evidence type="ECO:0000256" key="14">
    <source>
        <dbReference type="SAM" id="MobiDB-lite"/>
    </source>
</evidence>
<dbReference type="EC" id="2.7.11.1" evidence="1"/>
<accession>D8RB08</accession>
<dbReference type="InParanoid" id="D8RB08"/>
<keyword evidence="5" id="KW-0677">Repeat</keyword>
<dbReference type="GO" id="GO:0009931">
    <property type="term" value="F:calcium-dependent protein serine/threonine kinase activity"/>
    <property type="evidence" value="ECO:0000318"/>
    <property type="project" value="GO_Central"/>
</dbReference>
<dbReference type="CDD" id="cd00051">
    <property type="entry name" value="EFh"/>
    <property type="match status" value="1"/>
</dbReference>
<sequence>MGNCVRCVNSLSCVNRGAKLVPSEAERNRRNAPPPPPPRNRQQPQRSAQEQQQNTKALPASPPRAASPAAPSPSPSPSPAKPSTAATAKNIVIPSSQPKTDGSNVLGLPLKDVRSAYALGKELGRGQFGITYACTDKITGEKLACKTISKRSLRNRTDMEDVQREMQIMQRLAGQHANIVELKAVYEDKQSVHLVMELCAGGELFDRIVSRGHYTEKAAAAVFRTIVRIVQHCHATGVIHRDLKPENFLLASPAEDAPLKATDFGLSVFYKTGQIFTETVGSAYYVAPEVLKKRYGPEADIWSAGVILYILLCGLPPFWAETEKGIFDSVLRGELDFSDDPWPKISSSAKELIRRMLNQNPSERLAIPEILDHPWVRPDGEASDQPLDQSVLARMKGFTAMNKMKKIALKIIAESLSEKEIKGLKELFKKMDVDKSGTITFEELKSGLAKQGYDMAESEVRAIMESADVDGNGTIDYLEFISATMHMNKMDRENNLLAAFKQFDTDNSGFISVEELEQALYRYGMVDEGMIKDIIKEVDVNKDGRIDYNEFATMMLRAGSSAEEGGIKRLEAPVGKPKPRA</sequence>
<dbReference type="AlphaFoldDB" id="D8RB08"/>
<dbReference type="FunFam" id="3.30.200.20:FF:000004">
    <property type="entry name" value="Calcium-dependent protein kinase 1"/>
    <property type="match status" value="1"/>
</dbReference>
<keyword evidence="18" id="KW-1185">Reference proteome</keyword>
<evidence type="ECO:0000256" key="12">
    <source>
        <dbReference type="ARBA" id="ARBA00048679"/>
    </source>
</evidence>
<dbReference type="Gramene" id="EFJ30718">
    <property type="protein sequence ID" value="EFJ30718"/>
    <property type="gene ID" value="SELMODRAFT_449592"/>
</dbReference>
<dbReference type="SMART" id="SM00054">
    <property type="entry name" value="EFh"/>
    <property type="match status" value="4"/>
</dbReference>
<evidence type="ECO:0000256" key="9">
    <source>
        <dbReference type="ARBA" id="ARBA00022840"/>
    </source>
</evidence>
<dbReference type="InterPro" id="IPR017441">
    <property type="entry name" value="Protein_kinase_ATP_BS"/>
</dbReference>
<dbReference type="Proteomes" id="UP000001514">
    <property type="component" value="Unassembled WGS sequence"/>
</dbReference>
<comment type="catalytic activity">
    <reaction evidence="11">
        <text>L-threonyl-[protein] + ATP = O-phospho-L-threonyl-[protein] + ADP + H(+)</text>
        <dbReference type="Rhea" id="RHEA:46608"/>
        <dbReference type="Rhea" id="RHEA-COMP:11060"/>
        <dbReference type="Rhea" id="RHEA-COMP:11605"/>
        <dbReference type="ChEBI" id="CHEBI:15378"/>
        <dbReference type="ChEBI" id="CHEBI:30013"/>
        <dbReference type="ChEBI" id="CHEBI:30616"/>
        <dbReference type="ChEBI" id="CHEBI:61977"/>
        <dbReference type="ChEBI" id="CHEBI:456216"/>
        <dbReference type="EC" id="2.7.11.1"/>
    </reaction>
</comment>
<proteinExistence type="inferred from homology"/>
<evidence type="ECO:0000256" key="4">
    <source>
        <dbReference type="ARBA" id="ARBA00022723"/>
    </source>
</evidence>
<evidence type="ECO:0000256" key="3">
    <source>
        <dbReference type="ARBA" id="ARBA00022679"/>
    </source>
</evidence>
<evidence type="ECO:0000256" key="8">
    <source>
        <dbReference type="ARBA" id="ARBA00022837"/>
    </source>
</evidence>
<dbReference type="Gene3D" id="1.10.510.10">
    <property type="entry name" value="Transferase(Phosphotransferase) domain 1"/>
    <property type="match status" value="1"/>
</dbReference>
<evidence type="ECO:0000256" key="6">
    <source>
        <dbReference type="ARBA" id="ARBA00022741"/>
    </source>
</evidence>
<dbReference type="GO" id="GO:0035556">
    <property type="term" value="P:intracellular signal transduction"/>
    <property type="evidence" value="ECO:0000318"/>
    <property type="project" value="GO_Central"/>
</dbReference>
<dbReference type="InterPro" id="IPR018247">
    <property type="entry name" value="EF_Hand_1_Ca_BS"/>
</dbReference>
<dbReference type="Pfam" id="PF13499">
    <property type="entry name" value="EF-hand_7"/>
    <property type="match status" value="2"/>
</dbReference>
<dbReference type="GO" id="GO:0005737">
    <property type="term" value="C:cytoplasm"/>
    <property type="evidence" value="ECO:0000318"/>
    <property type="project" value="GO_Central"/>
</dbReference>
<dbReference type="InterPro" id="IPR002048">
    <property type="entry name" value="EF_hand_dom"/>
</dbReference>
<dbReference type="GO" id="GO:0005516">
    <property type="term" value="F:calmodulin binding"/>
    <property type="evidence" value="ECO:0000318"/>
    <property type="project" value="GO_Central"/>
</dbReference>
<dbReference type="GO" id="GO:0004683">
    <property type="term" value="F:calcium/calmodulin-dependent protein kinase activity"/>
    <property type="evidence" value="ECO:0000318"/>
    <property type="project" value="GO_Central"/>
</dbReference>
<feature type="binding site" evidence="13">
    <location>
        <position position="146"/>
    </location>
    <ligand>
        <name>ATP</name>
        <dbReference type="ChEBI" id="CHEBI:30616"/>
    </ligand>
</feature>
<feature type="domain" description="Protein kinase" evidence="15">
    <location>
        <begin position="117"/>
        <end position="376"/>
    </location>
</feature>
<dbReference type="PROSITE" id="PS50011">
    <property type="entry name" value="PROTEIN_KINASE_DOM"/>
    <property type="match status" value="1"/>
</dbReference>
<feature type="domain" description="EF-hand" evidence="16">
    <location>
        <begin position="419"/>
        <end position="454"/>
    </location>
</feature>
<dbReference type="InterPro" id="IPR011009">
    <property type="entry name" value="Kinase-like_dom_sf"/>
</dbReference>
<dbReference type="PROSITE" id="PS50222">
    <property type="entry name" value="EF_HAND_2"/>
    <property type="match status" value="4"/>
</dbReference>